<dbReference type="OrthoDB" id="726314at2759"/>
<evidence type="ECO:0000259" key="4">
    <source>
        <dbReference type="Pfam" id="PF25245"/>
    </source>
</evidence>
<dbReference type="AlphaFoldDB" id="A0A9Q1RND4"/>
<evidence type="ECO:0000313" key="5">
    <source>
        <dbReference type="EMBL" id="KAJ8564816.1"/>
    </source>
</evidence>
<protein>
    <recommendedName>
        <fullName evidence="4">At1g68980-like TPR repeats domain-containing protein</fullName>
    </recommendedName>
</protein>
<feature type="repeat" description="PPR" evidence="3">
    <location>
        <begin position="509"/>
        <end position="543"/>
    </location>
</feature>
<proteinExistence type="inferred from homology"/>
<accession>A0A9Q1RND4</accession>
<dbReference type="EMBL" id="JAJAGQ010000004">
    <property type="protein sequence ID" value="KAJ8564816.1"/>
    <property type="molecule type" value="Genomic_DNA"/>
</dbReference>
<dbReference type="InterPro" id="IPR011990">
    <property type="entry name" value="TPR-like_helical_dom_sf"/>
</dbReference>
<keyword evidence="2" id="KW-0677">Repeat</keyword>
<name>A0A9Q1RND4_9SOLA</name>
<dbReference type="NCBIfam" id="TIGR00756">
    <property type="entry name" value="PPR"/>
    <property type="match status" value="1"/>
</dbReference>
<evidence type="ECO:0000256" key="1">
    <source>
        <dbReference type="ARBA" id="ARBA00007626"/>
    </source>
</evidence>
<dbReference type="InterPro" id="IPR002885">
    <property type="entry name" value="PPR_rpt"/>
</dbReference>
<dbReference type="Pfam" id="PF25245">
    <property type="entry name" value="TPR_At1g68980"/>
    <property type="match status" value="1"/>
</dbReference>
<evidence type="ECO:0000256" key="2">
    <source>
        <dbReference type="ARBA" id="ARBA00022737"/>
    </source>
</evidence>
<dbReference type="InterPro" id="IPR057440">
    <property type="entry name" value="At1g68980-like_TPR"/>
</dbReference>
<dbReference type="Proteomes" id="UP001152561">
    <property type="component" value="Unassembled WGS sequence"/>
</dbReference>
<dbReference type="Pfam" id="PF13041">
    <property type="entry name" value="PPR_2"/>
    <property type="match status" value="1"/>
</dbReference>
<dbReference type="PROSITE" id="PS51375">
    <property type="entry name" value="PPR"/>
    <property type="match status" value="1"/>
</dbReference>
<dbReference type="Pfam" id="PF01535">
    <property type="entry name" value="PPR"/>
    <property type="match status" value="2"/>
</dbReference>
<dbReference type="PANTHER" id="PTHR46598">
    <property type="entry name" value="BNAC05G43320D PROTEIN"/>
    <property type="match status" value="1"/>
</dbReference>
<dbReference type="PANTHER" id="PTHR46598:SF1">
    <property type="entry name" value="OS10G0422566 PROTEIN"/>
    <property type="match status" value="1"/>
</dbReference>
<organism evidence="5 6">
    <name type="scientific">Anisodus acutangulus</name>
    <dbReference type="NCBI Taxonomy" id="402998"/>
    <lineage>
        <taxon>Eukaryota</taxon>
        <taxon>Viridiplantae</taxon>
        <taxon>Streptophyta</taxon>
        <taxon>Embryophyta</taxon>
        <taxon>Tracheophyta</taxon>
        <taxon>Spermatophyta</taxon>
        <taxon>Magnoliopsida</taxon>
        <taxon>eudicotyledons</taxon>
        <taxon>Gunneridae</taxon>
        <taxon>Pentapetalae</taxon>
        <taxon>asterids</taxon>
        <taxon>lamiids</taxon>
        <taxon>Solanales</taxon>
        <taxon>Solanaceae</taxon>
        <taxon>Solanoideae</taxon>
        <taxon>Hyoscyameae</taxon>
        <taxon>Anisodus</taxon>
    </lineage>
</organism>
<comment type="similarity">
    <text evidence="1">Belongs to the PPR family. P subfamily.</text>
</comment>
<feature type="domain" description="At1g68980-like TPR repeats" evidence="4">
    <location>
        <begin position="95"/>
        <end position="227"/>
    </location>
</feature>
<evidence type="ECO:0000313" key="6">
    <source>
        <dbReference type="Proteomes" id="UP001152561"/>
    </source>
</evidence>
<sequence length="659" mass="73955">MITLPKFNFGITACPYSFLRLFAVNGDYIVFRHAIQSDWSSEIVDRPLGFFWGNIEIHSGVGGTVFTQTAPFSTIAGTILVQAQDLGKMSEELNVIDKDKLDDAWALYERHIQMAGFPRKSIVSKLVAAFGESSDLGQLERAYGLVEKAFEENKHDFLERNTLIYLSLAFAKCGLPIPASTLIRKLVETEQYPLSAWSAILAYMSQTSTGAYLAVELVLEIGYLFQDGRLDPRKKCNKLLLSMKPNATCFNIALAGCLLFGTTRKAEQLLDMMPRINLKADATLLIIMAHIYEKNGRREELKKLKRDMEEVPNVTEMQFCQFYNCLLSCYLKFGDLESTSHMVLEMLRKADEAKNLVSFEDLSRDRKFSKLQTIAKDLLDVLAFLDSGRTKDLAEFLIKAEKEDSPVSIDDSALVHVINSCISLGWLDQAHDLLDEMHLAGVGKRTSRVIQKDSQGALDLFKEMKKAKIPRAGHQEFEKLVKGSAEGGEASLMVTLLHEIKEGQKVDYGVHDWNNVIHFFCKKRLMQDAKKAIKKMRSLGHAPNAQTFHSLVTGYAAIGGKYVEVTELWGEMKSIDFSSGMKFDQELLDAVLYTFVRDDSESTKTDRQKRIHLNLITAGYYLSVVLISSRRQPAESGGPPAIYVVDLLLGGKTVPNMMP</sequence>
<keyword evidence="6" id="KW-1185">Reference proteome</keyword>
<reference evidence="6" key="1">
    <citation type="journal article" date="2023" name="Proc. Natl. Acad. Sci. U.S.A.">
        <title>Genomic and structural basis for evolution of tropane alkaloid biosynthesis.</title>
        <authorList>
            <person name="Wanga Y.-J."/>
            <person name="Taina T."/>
            <person name="Yua J.-Y."/>
            <person name="Lia J."/>
            <person name="Xua B."/>
            <person name="Chenc J."/>
            <person name="D'Auriad J.C."/>
            <person name="Huanga J.-P."/>
            <person name="Huanga S.-X."/>
        </authorList>
    </citation>
    <scope>NUCLEOTIDE SEQUENCE [LARGE SCALE GENOMIC DNA]</scope>
    <source>
        <strain evidence="6">cv. KIB-2019</strain>
    </source>
</reference>
<evidence type="ECO:0000256" key="3">
    <source>
        <dbReference type="PROSITE-ProRule" id="PRU00708"/>
    </source>
</evidence>
<dbReference type="Gene3D" id="1.25.40.10">
    <property type="entry name" value="Tetratricopeptide repeat domain"/>
    <property type="match status" value="2"/>
</dbReference>
<gene>
    <name evidence="5" type="ORF">K7X08_001276</name>
</gene>
<comment type="caution">
    <text evidence="5">The sequence shown here is derived from an EMBL/GenBank/DDBJ whole genome shotgun (WGS) entry which is preliminary data.</text>
</comment>